<reference evidence="1" key="1">
    <citation type="submission" date="2023-04" db="EMBL/GenBank/DDBJ databases">
        <title>Draft Genome sequencing of Naganishia species isolated from polar environments using Oxford Nanopore Technology.</title>
        <authorList>
            <person name="Leo P."/>
            <person name="Venkateswaran K."/>
        </authorList>
    </citation>
    <scope>NUCLEOTIDE SEQUENCE</scope>
    <source>
        <strain evidence="1">MNA-CCFEE 5261</strain>
    </source>
</reference>
<protein>
    <submittedName>
        <fullName evidence="1">Uncharacterized protein</fullName>
    </submittedName>
</protein>
<dbReference type="Proteomes" id="UP001241377">
    <property type="component" value="Unassembled WGS sequence"/>
</dbReference>
<evidence type="ECO:0000313" key="1">
    <source>
        <dbReference type="EMBL" id="KAJ9104212.1"/>
    </source>
</evidence>
<name>A0ACC2VXX5_9TREE</name>
<comment type="caution">
    <text evidence="1">The sequence shown here is derived from an EMBL/GenBank/DDBJ whole genome shotgun (WGS) entry which is preliminary data.</text>
</comment>
<dbReference type="EMBL" id="JASBWR010000041">
    <property type="protein sequence ID" value="KAJ9104212.1"/>
    <property type="molecule type" value="Genomic_DNA"/>
</dbReference>
<organism evidence="1 2">
    <name type="scientific">Naganishia cerealis</name>
    <dbReference type="NCBI Taxonomy" id="610337"/>
    <lineage>
        <taxon>Eukaryota</taxon>
        <taxon>Fungi</taxon>
        <taxon>Dikarya</taxon>
        <taxon>Basidiomycota</taxon>
        <taxon>Agaricomycotina</taxon>
        <taxon>Tremellomycetes</taxon>
        <taxon>Filobasidiales</taxon>
        <taxon>Filobasidiaceae</taxon>
        <taxon>Naganishia</taxon>
    </lineage>
</organism>
<accession>A0ACC2VXX5</accession>
<gene>
    <name evidence="1" type="ORF">QFC19_004029</name>
</gene>
<keyword evidence="2" id="KW-1185">Reference proteome</keyword>
<proteinExistence type="predicted"/>
<evidence type="ECO:0000313" key="2">
    <source>
        <dbReference type="Proteomes" id="UP001241377"/>
    </source>
</evidence>
<sequence length="791" mass="85929">MPPHVNPDYISVGCNRFSNICDTDGASQVAFGAGHCIALWDTADPTKRGVCQTLPSHTAQISCLKYITPVDPRSRKQVIVSGDESGTIKVWLPSSAVPNRCAPQENESDGPAPAFVVAQSVEAHGASVSALGQCSISDTEALVLSGGSDAVVHVWRWSYGGSGTGELVKIQTLDLGGRLPLDMAIHRLPGSNAYILALATTERKIHIYTTSPVDAQGSLSLSRSLVLEGHEDWIRSLDFVNFPKSPEVNDNNSPAATAVNGEDLMLASGSQDGYIRLWRVTELSQTPAGAESAATGEQKSEEGDQLDDDMLDEFERQMTGETGGSARGGKQLSTKAHVITLTPSLDTDAEASPRQYGINLEALLIGHEGWVTNVHWSPNLLSPTSDTAATPRLLSTAADNSMIIWAPEPRTAVWLAQHRFGEMNAKGLGLFGALWAVEDEPSAGKDENTVPVSVLANAWNGGFQRWRAQVSRDDPAEQESEQWESEVAPTGHGLAVKDLAWDPAREYLVSVSTDQTSPVEADPSQDKGFNQEHISISDTLDSLPAEGVLGSSTLWPEIEKLYGHGYELMAVASSPSGDMIATSCKATSAEHAVIRLYETATWQQIHPPLAGHTLTITKIVFSPDGQFILSCSRDRTWRLFRKKEGELGFEPVAAEKPHARIIWDCTFSPDSSYFVTAARDKQFKLWRKASNSGDKWELTATVKGKEAATAVNLIRDDEHQRDLLAVGYEDGTIEIHAVSANGTTVERLFVIPQQYAHVEQINRLAWRKIQDSFQLASCSEDRSVKVLTIRL</sequence>